<keyword evidence="2 4" id="KW-0863">Zinc-finger</keyword>
<dbReference type="Pfam" id="PF06839">
    <property type="entry name" value="Zn_ribbon_GRF"/>
    <property type="match status" value="1"/>
</dbReference>
<dbReference type="Proteomes" id="UP001341840">
    <property type="component" value="Unassembled WGS sequence"/>
</dbReference>
<keyword evidence="7" id="KW-1185">Reference proteome</keyword>
<evidence type="ECO:0000313" key="7">
    <source>
        <dbReference type="Proteomes" id="UP001341840"/>
    </source>
</evidence>
<accession>A0ABU6RJE2</accession>
<proteinExistence type="predicted"/>
<organism evidence="6 7">
    <name type="scientific">Stylosanthes scabra</name>
    <dbReference type="NCBI Taxonomy" id="79078"/>
    <lineage>
        <taxon>Eukaryota</taxon>
        <taxon>Viridiplantae</taxon>
        <taxon>Streptophyta</taxon>
        <taxon>Embryophyta</taxon>
        <taxon>Tracheophyta</taxon>
        <taxon>Spermatophyta</taxon>
        <taxon>Magnoliopsida</taxon>
        <taxon>eudicotyledons</taxon>
        <taxon>Gunneridae</taxon>
        <taxon>Pentapetalae</taxon>
        <taxon>rosids</taxon>
        <taxon>fabids</taxon>
        <taxon>Fabales</taxon>
        <taxon>Fabaceae</taxon>
        <taxon>Papilionoideae</taxon>
        <taxon>50 kb inversion clade</taxon>
        <taxon>dalbergioids sensu lato</taxon>
        <taxon>Dalbergieae</taxon>
        <taxon>Pterocarpus clade</taxon>
        <taxon>Stylosanthes</taxon>
    </lineage>
</organism>
<keyword evidence="1" id="KW-0479">Metal-binding</keyword>
<reference evidence="6 7" key="1">
    <citation type="journal article" date="2023" name="Plants (Basel)">
        <title>Bridging the Gap: Combining Genomics and Transcriptomics Approaches to Understand Stylosanthes scabra, an Orphan Legume from the Brazilian Caatinga.</title>
        <authorList>
            <person name="Ferreira-Neto J.R.C."/>
            <person name="da Silva M.D."/>
            <person name="Binneck E."/>
            <person name="de Melo N.F."/>
            <person name="da Silva R.H."/>
            <person name="de Melo A.L.T.M."/>
            <person name="Pandolfi V."/>
            <person name="Bustamante F.O."/>
            <person name="Brasileiro-Vidal A.C."/>
            <person name="Benko-Iseppon A.M."/>
        </authorList>
    </citation>
    <scope>NUCLEOTIDE SEQUENCE [LARGE SCALE GENOMIC DNA]</scope>
    <source>
        <tissue evidence="6">Leaves</tissue>
    </source>
</reference>
<name>A0ABU6RJE2_9FABA</name>
<sequence length="119" mass="13379">MEAMIAEDKGSVSFSTNSSSGHVVSGRGNVGGAWNKKRKKFNAPICYCGTYAILFKSSTSTNPNRLFFGCSNFKTSIPHCRYFVWLDEYVSSFPVFESEKVDQVSEHVKNLEEKMVMLE</sequence>
<feature type="domain" description="GRF-type" evidence="5">
    <location>
        <begin position="46"/>
        <end position="89"/>
    </location>
</feature>
<protein>
    <recommendedName>
        <fullName evidence="5">GRF-type domain-containing protein</fullName>
    </recommendedName>
</protein>
<dbReference type="InterPro" id="IPR010666">
    <property type="entry name" value="Znf_GRF"/>
</dbReference>
<dbReference type="EMBL" id="JASCZI010030638">
    <property type="protein sequence ID" value="MED6124054.1"/>
    <property type="molecule type" value="Genomic_DNA"/>
</dbReference>
<feature type="non-terminal residue" evidence="6">
    <location>
        <position position="119"/>
    </location>
</feature>
<dbReference type="PANTHER" id="PTHR33248">
    <property type="entry name" value="ZINC ION-BINDING PROTEIN"/>
    <property type="match status" value="1"/>
</dbReference>
<evidence type="ECO:0000313" key="6">
    <source>
        <dbReference type="EMBL" id="MED6124054.1"/>
    </source>
</evidence>
<comment type="caution">
    <text evidence="6">The sequence shown here is derived from an EMBL/GenBank/DDBJ whole genome shotgun (WGS) entry which is preliminary data.</text>
</comment>
<dbReference type="PROSITE" id="PS51999">
    <property type="entry name" value="ZF_GRF"/>
    <property type="match status" value="1"/>
</dbReference>
<gene>
    <name evidence="6" type="ORF">PIB30_055320</name>
</gene>
<keyword evidence="3" id="KW-0862">Zinc</keyword>
<evidence type="ECO:0000256" key="2">
    <source>
        <dbReference type="ARBA" id="ARBA00022771"/>
    </source>
</evidence>
<evidence type="ECO:0000256" key="4">
    <source>
        <dbReference type="PROSITE-ProRule" id="PRU01343"/>
    </source>
</evidence>
<evidence type="ECO:0000259" key="5">
    <source>
        <dbReference type="PROSITE" id="PS51999"/>
    </source>
</evidence>
<evidence type="ECO:0000256" key="1">
    <source>
        <dbReference type="ARBA" id="ARBA00022723"/>
    </source>
</evidence>
<evidence type="ECO:0000256" key="3">
    <source>
        <dbReference type="ARBA" id="ARBA00022833"/>
    </source>
</evidence>